<dbReference type="GO" id="GO:0046872">
    <property type="term" value="F:metal ion binding"/>
    <property type="evidence" value="ECO:0007669"/>
    <property type="project" value="UniProtKB-KW"/>
</dbReference>
<comment type="similarity">
    <text evidence="1">Belongs to the DnaX/STICHEL family.</text>
</comment>
<evidence type="ECO:0000256" key="8">
    <source>
        <dbReference type="ARBA" id="ARBA00049244"/>
    </source>
</evidence>
<keyword evidence="7" id="KW-0548">Nucleotidyltransferase</keyword>
<sequence length="187" mass="21145">MSYQALYNKYRPQTFEEVVGQKHILKTLKNAISQDRVSHAYLFCGPHGIGKTTIARVLAKALDCKKGMTTNPCNKCNICSSISNGSCIDVLEIDAASNRGIDEIRDLREKVNYLPIQARKKIYIIDEVHMLTTEAFNALLKTLEEPPAHVIFMMATTEPNKILPTILSRCQRFDLHLISPEDIVKRL</sequence>
<dbReference type="InterPro" id="IPR012763">
    <property type="entry name" value="DNA_pol_III_sug/sutau_N"/>
</dbReference>
<dbReference type="FunFam" id="3.40.50.300:FF:000014">
    <property type="entry name" value="DNA polymerase III subunit gamma/tau"/>
    <property type="match status" value="1"/>
</dbReference>
<dbReference type="PANTHER" id="PTHR11669:SF0">
    <property type="entry name" value="PROTEIN STICHEL-LIKE 2"/>
    <property type="match status" value="1"/>
</dbReference>
<dbReference type="PANTHER" id="PTHR11669">
    <property type="entry name" value="REPLICATION FACTOR C / DNA POLYMERASE III GAMMA-TAU SUBUNIT"/>
    <property type="match status" value="1"/>
</dbReference>
<dbReference type="InterPro" id="IPR003593">
    <property type="entry name" value="AAA+_ATPase"/>
</dbReference>
<evidence type="ECO:0000256" key="7">
    <source>
        <dbReference type="ARBA" id="ARBA00022932"/>
    </source>
</evidence>
<evidence type="ECO:0000256" key="6">
    <source>
        <dbReference type="ARBA" id="ARBA00022840"/>
    </source>
</evidence>
<keyword evidence="5" id="KW-0862">Zinc</keyword>
<dbReference type="InterPro" id="IPR001270">
    <property type="entry name" value="ClpA/B"/>
</dbReference>
<dbReference type="NCBIfam" id="TIGR02397">
    <property type="entry name" value="dnaX_nterm"/>
    <property type="match status" value="1"/>
</dbReference>
<comment type="caution">
    <text evidence="10">The sequence shown here is derived from an EMBL/GenBank/DDBJ whole genome shotgun (WGS) entry which is preliminary data.</text>
</comment>
<keyword evidence="4" id="KW-0547">Nucleotide-binding</keyword>
<dbReference type="GO" id="GO:0003887">
    <property type="term" value="F:DNA-directed DNA polymerase activity"/>
    <property type="evidence" value="ECO:0007669"/>
    <property type="project" value="UniProtKB-KW"/>
</dbReference>
<keyword evidence="3" id="KW-0479">Metal-binding</keyword>
<reference evidence="10" key="1">
    <citation type="journal article" date="2014" name="Front. Microbiol.">
        <title>High frequency of phylogenetically diverse reductive dehalogenase-homologous genes in deep subseafloor sedimentary metagenomes.</title>
        <authorList>
            <person name="Kawai M."/>
            <person name="Futagami T."/>
            <person name="Toyoda A."/>
            <person name="Takaki Y."/>
            <person name="Nishi S."/>
            <person name="Hori S."/>
            <person name="Arai W."/>
            <person name="Tsubouchi T."/>
            <person name="Morono Y."/>
            <person name="Uchiyama I."/>
            <person name="Ito T."/>
            <person name="Fujiyama A."/>
            <person name="Inagaki F."/>
            <person name="Takami H."/>
        </authorList>
    </citation>
    <scope>NUCLEOTIDE SEQUENCE</scope>
    <source>
        <strain evidence="10">Expedition CK06-06</strain>
    </source>
</reference>
<dbReference type="CDD" id="cd00009">
    <property type="entry name" value="AAA"/>
    <property type="match status" value="1"/>
</dbReference>
<dbReference type="EC" id="2.7.7.7" evidence="2"/>
<organism evidence="10">
    <name type="scientific">marine sediment metagenome</name>
    <dbReference type="NCBI Taxonomy" id="412755"/>
    <lineage>
        <taxon>unclassified sequences</taxon>
        <taxon>metagenomes</taxon>
        <taxon>ecological metagenomes</taxon>
    </lineage>
</organism>
<dbReference type="Gene3D" id="3.40.50.300">
    <property type="entry name" value="P-loop containing nucleotide triphosphate hydrolases"/>
    <property type="match status" value="1"/>
</dbReference>
<feature type="domain" description="AAA+ ATPase" evidence="9">
    <location>
        <begin position="37"/>
        <end position="182"/>
    </location>
</feature>
<keyword evidence="6" id="KW-0067">ATP-binding</keyword>
<evidence type="ECO:0000313" key="10">
    <source>
        <dbReference type="EMBL" id="GAH14227.1"/>
    </source>
</evidence>
<accession>X1D233</accession>
<dbReference type="GO" id="GO:0006261">
    <property type="term" value="P:DNA-templated DNA replication"/>
    <property type="evidence" value="ECO:0007669"/>
    <property type="project" value="TreeGrafter"/>
</dbReference>
<evidence type="ECO:0000259" key="9">
    <source>
        <dbReference type="SMART" id="SM00382"/>
    </source>
</evidence>
<dbReference type="InterPro" id="IPR050238">
    <property type="entry name" value="DNA_Rep/Repair_Clamp_Loader"/>
</dbReference>
<dbReference type="AlphaFoldDB" id="X1D233"/>
<evidence type="ECO:0000256" key="1">
    <source>
        <dbReference type="ARBA" id="ARBA00006360"/>
    </source>
</evidence>
<dbReference type="GO" id="GO:0005524">
    <property type="term" value="F:ATP binding"/>
    <property type="evidence" value="ECO:0007669"/>
    <property type="project" value="UniProtKB-KW"/>
</dbReference>
<feature type="non-terminal residue" evidence="10">
    <location>
        <position position="187"/>
    </location>
</feature>
<proteinExistence type="inferred from homology"/>
<keyword evidence="7" id="KW-0808">Transferase</keyword>
<keyword evidence="7" id="KW-0239">DNA-directed DNA polymerase</keyword>
<dbReference type="PRINTS" id="PR00300">
    <property type="entry name" value="CLPPROTEASEA"/>
</dbReference>
<dbReference type="SUPFAM" id="SSF52540">
    <property type="entry name" value="P-loop containing nucleoside triphosphate hydrolases"/>
    <property type="match status" value="1"/>
</dbReference>
<gene>
    <name evidence="10" type="ORF">S01H4_52647</name>
</gene>
<name>X1D233_9ZZZZ</name>
<evidence type="ECO:0000256" key="3">
    <source>
        <dbReference type="ARBA" id="ARBA00022723"/>
    </source>
</evidence>
<evidence type="ECO:0000256" key="5">
    <source>
        <dbReference type="ARBA" id="ARBA00022833"/>
    </source>
</evidence>
<dbReference type="EMBL" id="BART01030104">
    <property type="protein sequence ID" value="GAH14227.1"/>
    <property type="molecule type" value="Genomic_DNA"/>
</dbReference>
<comment type="catalytic activity">
    <reaction evidence="8">
        <text>DNA(n) + a 2'-deoxyribonucleoside 5'-triphosphate = DNA(n+1) + diphosphate</text>
        <dbReference type="Rhea" id="RHEA:22508"/>
        <dbReference type="Rhea" id="RHEA-COMP:17339"/>
        <dbReference type="Rhea" id="RHEA-COMP:17340"/>
        <dbReference type="ChEBI" id="CHEBI:33019"/>
        <dbReference type="ChEBI" id="CHEBI:61560"/>
        <dbReference type="ChEBI" id="CHEBI:173112"/>
        <dbReference type="EC" id="2.7.7.7"/>
    </reaction>
</comment>
<dbReference type="Pfam" id="PF13177">
    <property type="entry name" value="DNA_pol3_delta2"/>
    <property type="match status" value="1"/>
</dbReference>
<protein>
    <recommendedName>
        <fullName evidence="2">DNA-directed DNA polymerase</fullName>
        <ecNumber evidence="2">2.7.7.7</ecNumber>
    </recommendedName>
</protein>
<evidence type="ECO:0000256" key="2">
    <source>
        <dbReference type="ARBA" id="ARBA00012417"/>
    </source>
</evidence>
<dbReference type="SMART" id="SM00382">
    <property type="entry name" value="AAA"/>
    <property type="match status" value="1"/>
</dbReference>
<dbReference type="GO" id="GO:0009360">
    <property type="term" value="C:DNA polymerase III complex"/>
    <property type="evidence" value="ECO:0007669"/>
    <property type="project" value="InterPro"/>
</dbReference>
<dbReference type="InterPro" id="IPR027417">
    <property type="entry name" value="P-loop_NTPase"/>
</dbReference>
<evidence type="ECO:0000256" key="4">
    <source>
        <dbReference type="ARBA" id="ARBA00022741"/>
    </source>
</evidence>